<gene>
    <name evidence="1" type="ORF">IF129_09500</name>
</gene>
<comment type="caution">
    <text evidence="1">The sequence shown here is derived from an EMBL/GenBank/DDBJ whole genome shotgun (WGS) entry which is preliminary data.</text>
</comment>
<name>A0A927EXH5_9ACTN</name>
<reference evidence="1" key="1">
    <citation type="submission" date="2020-09" db="EMBL/GenBank/DDBJ databases">
        <title>Secondary metabolite and genome analysis of marine Streptomyces chumphonensis KK1-2T.</title>
        <authorList>
            <person name="Phongsopitanun W."/>
            <person name="Kanchanasin P."/>
            <person name="Pittayakhajonwut P."/>
            <person name="Suwanborirux K."/>
            <person name="Tanasupawat S."/>
        </authorList>
    </citation>
    <scope>NUCLEOTIDE SEQUENCE</scope>
    <source>
        <strain evidence="1">KK1-2</strain>
    </source>
</reference>
<dbReference type="AlphaFoldDB" id="A0A927EXH5"/>
<dbReference type="RefSeq" id="WP_191209075.1">
    <property type="nucleotide sequence ID" value="NZ_BAABKL010000018.1"/>
</dbReference>
<accession>A0A927EXH5</accession>
<dbReference type="EMBL" id="JACXYU010000003">
    <property type="protein sequence ID" value="MBD3931795.1"/>
    <property type="molecule type" value="Genomic_DNA"/>
</dbReference>
<organism evidence="1 2">
    <name type="scientific">Streptomyces chumphonensis</name>
    <dbReference type="NCBI Taxonomy" id="1214925"/>
    <lineage>
        <taxon>Bacteria</taxon>
        <taxon>Bacillati</taxon>
        <taxon>Actinomycetota</taxon>
        <taxon>Actinomycetes</taxon>
        <taxon>Kitasatosporales</taxon>
        <taxon>Streptomycetaceae</taxon>
        <taxon>Streptomyces</taxon>
    </lineage>
</organism>
<evidence type="ECO:0000313" key="2">
    <source>
        <dbReference type="Proteomes" id="UP000632289"/>
    </source>
</evidence>
<dbReference type="Proteomes" id="UP000632289">
    <property type="component" value="Unassembled WGS sequence"/>
</dbReference>
<sequence length="168" mass="18436">MWRRAGRIADELTLPAPFDAERFIAYLAERRGRPVTILPVELPHTGPCGLLVTTDRADYIMYTPHTTTLHREHILLHEAAHLLLGHDRASVHDTPLPRTLIGHLSPHLVRRVLGRTAYPEPFEREAELLASLLRHRALRNDAALPPPTPGGCAAAPLVGAVAGPQHAG</sequence>
<evidence type="ECO:0000313" key="1">
    <source>
        <dbReference type="EMBL" id="MBD3931795.1"/>
    </source>
</evidence>
<proteinExistence type="predicted"/>
<protein>
    <submittedName>
        <fullName evidence="1">ParH-like protein</fullName>
    </submittedName>
</protein>
<keyword evidence="2" id="KW-1185">Reference proteome</keyword>